<comment type="subcellular location">
    <subcellularLocation>
        <location evidence="6">Cytoplasm</location>
    </subcellularLocation>
</comment>
<keyword evidence="3 6" id="KW-0547">Nucleotide-binding</keyword>
<gene>
    <name evidence="6 8" type="primary">tilS</name>
    <name evidence="8" type="ORF">ACFPOC_14825</name>
</gene>
<dbReference type="EMBL" id="JBHSNA010000017">
    <property type="protein sequence ID" value="MFC5567685.1"/>
    <property type="molecule type" value="Genomic_DNA"/>
</dbReference>
<organism evidence="8 9">
    <name type="scientific">Rubellimicrobium aerolatum</name>
    <dbReference type="NCBI Taxonomy" id="490979"/>
    <lineage>
        <taxon>Bacteria</taxon>
        <taxon>Pseudomonadati</taxon>
        <taxon>Pseudomonadota</taxon>
        <taxon>Alphaproteobacteria</taxon>
        <taxon>Rhodobacterales</taxon>
        <taxon>Roseobacteraceae</taxon>
        <taxon>Rubellimicrobium</taxon>
    </lineage>
</organism>
<name>A0ABW0SFE9_9RHOB</name>
<comment type="function">
    <text evidence="6">Ligates lysine onto the cytidine present at position 34 of the AUA codon-specific tRNA(Ile) that contains the anticodon CAU, in an ATP-dependent manner. Cytidine is converted to lysidine, thus changing the amino acid specificity of the tRNA from methionine to isoleucine.</text>
</comment>
<comment type="similarity">
    <text evidence="6">Belongs to the tRNA(Ile)-lysidine synthase family.</text>
</comment>
<dbReference type="InterPro" id="IPR012094">
    <property type="entry name" value="tRNA_Ile_lys_synt"/>
</dbReference>
<evidence type="ECO:0000256" key="6">
    <source>
        <dbReference type="HAMAP-Rule" id="MF_01161"/>
    </source>
</evidence>
<dbReference type="Pfam" id="PF01171">
    <property type="entry name" value="ATP_bind_3"/>
    <property type="match status" value="1"/>
</dbReference>
<dbReference type="PANTHER" id="PTHR43033:SF1">
    <property type="entry name" value="TRNA(ILE)-LYSIDINE SYNTHASE-RELATED"/>
    <property type="match status" value="1"/>
</dbReference>
<proteinExistence type="inferred from homology"/>
<evidence type="ECO:0000256" key="4">
    <source>
        <dbReference type="ARBA" id="ARBA00022840"/>
    </source>
</evidence>
<dbReference type="RefSeq" id="WP_342454204.1">
    <property type="nucleotide sequence ID" value="NZ_JAGGJP010000016.1"/>
</dbReference>
<comment type="caution">
    <text evidence="8">The sequence shown here is derived from an EMBL/GenBank/DDBJ whole genome shotgun (WGS) entry which is preliminary data.</text>
</comment>
<dbReference type="EC" id="6.3.4.19" evidence="6"/>
<evidence type="ECO:0000313" key="8">
    <source>
        <dbReference type="EMBL" id="MFC5567685.1"/>
    </source>
</evidence>
<evidence type="ECO:0000256" key="3">
    <source>
        <dbReference type="ARBA" id="ARBA00022741"/>
    </source>
</evidence>
<evidence type="ECO:0000256" key="1">
    <source>
        <dbReference type="ARBA" id="ARBA00022598"/>
    </source>
</evidence>
<dbReference type="CDD" id="cd01992">
    <property type="entry name" value="TilS_N"/>
    <property type="match status" value="1"/>
</dbReference>
<evidence type="ECO:0000256" key="5">
    <source>
        <dbReference type="ARBA" id="ARBA00048539"/>
    </source>
</evidence>
<evidence type="ECO:0000313" key="9">
    <source>
        <dbReference type="Proteomes" id="UP001596056"/>
    </source>
</evidence>
<keyword evidence="4 6" id="KW-0067">ATP-binding</keyword>
<dbReference type="Gene3D" id="3.40.50.620">
    <property type="entry name" value="HUPs"/>
    <property type="match status" value="1"/>
</dbReference>
<feature type="domain" description="tRNA(Ile)-lysidine/2-thiocytidine synthase N-terminal" evidence="7">
    <location>
        <begin position="27"/>
        <end position="204"/>
    </location>
</feature>
<keyword evidence="1 6" id="KW-0436">Ligase</keyword>
<evidence type="ECO:0000259" key="7">
    <source>
        <dbReference type="Pfam" id="PF01171"/>
    </source>
</evidence>
<accession>A0ABW0SFE9</accession>
<comment type="catalytic activity">
    <reaction evidence="5 6">
        <text>cytidine(34) in tRNA(Ile2) + L-lysine + ATP = lysidine(34) in tRNA(Ile2) + AMP + diphosphate + H(+)</text>
        <dbReference type="Rhea" id="RHEA:43744"/>
        <dbReference type="Rhea" id="RHEA-COMP:10625"/>
        <dbReference type="Rhea" id="RHEA-COMP:10670"/>
        <dbReference type="ChEBI" id="CHEBI:15378"/>
        <dbReference type="ChEBI" id="CHEBI:30616"/>
        <dbReference type="ChEBI" id="CHEBI:32551"/>
        <dbReference type="ChEBI" id="CHEBI:33019"/>
        <dbReference type="ChEBI" id="CHEBI:82748"/>
        <dbReference type="ChEBI" id="CHEBI:83665"/>
        <dbReference type="ChEBI" id="CHEBI:456215"/>
        <dbReference type="EC" id="6.3.4.19"/>
    </reaction>
</comment>
<dbReference type="NCBIfam" id="TIGR02432">
    <property type="entry name" value="lysidine_TilS_N"/>
    <property type="match status" value="1"/>
</dbReference>
<keyword evidence="6" id="KW-0963">Cytoplasm</keyword>
<dbReference type="InterPro" id="IPR012795">
    <property type="entry name" value="tRNA_Ile_lys_synt_N"/>
</dbReference>
<evidence type="ECO:0000256" key="2">
    <source>
        <dbReference type="ARBA" id="ARBA00022694"/>
    </source>
</evidence>
<sequence>MTADLATPEAALAAGLAARPGGDGPLGVAVSGGGDSLALLLLTVDWARERGVALRAATVDHGLRAGSAAEAEGVARLCAGLGLGHDVLRWAGWDGRGNLQDRARTARRGLLSAWAEGAGVGHVLLGHTRDDQAETLLLRLGRGSGVDGLAGMRGWSGGDPVWWGRPLLGVTREALREWLRGRGAAWVEDPSNADPRFGRARARAMGEALAGLGLTRERLARTAGHMARAQASLRAMAAGVAAREAREEGADLLLPLGLLARIGEEDTAGRLLADGLAWVGGRSYRPRHEALVRIAGGLVAGRPATLGGCRLRPEGAWLRIAREARALAEPVEAVGPATRWDGRWILRGPGRAGLWVGALGEAGLGACPGWEATGLPRGALLASPAVRDGGRLVAAPLAGRGQGWTAAREPAFAGFIAR</sequence>
<reference evidence="9" key="1">
    <citation type="journal article" date="2019" name="Int. J. Syst. Evol. Microbiol.">
        <title>The Global Catalogue of Microorganisms (GCM) 10K type strain sequencing project: providing services to taxonomists for standard genome sequencing and annotation.</title>
        <authorList>
            <consortium name="The Broad Institute Genomics Platform"/>
            <consortium name="The Broad Institute Genome Sequencing Center for Infectious Disease"/>
            <person name="Wu L."/>
            <person name="Ma J."/>
        </authorList>
    </citation>
    <scope>NUCLEOTIDE SEQUENCE [LARGE SCALE GENOMIC DNA]</scope>
    <source>
        <strain evidence="9">KACC 11588</strain>
    </source>
</reference>
<keyword evidence="9" id="KW-1185">Reference proteome</keyword>
<feature type="binding site" evidence="6">
    <location>
        <begin position="31"/>
        <end position="36"/>
    </location>
    <ligand>
        <name>ATP</name>
        <dbReference type="ChEBI" id="CHEBI:30616"/>
    </ligand>
</feature>
<dbReference type="InterPro" id="IPR011063">
    <property type="entry name" value="TilS/TtcA_N"/>
</dbReference>
<dbReference type="InterPro" id="IPR014729">
    <property type="entry name" value="Rossmann-like_a/b/a_fold"/>
</dbReference>
<dbReference type="SUPFAM" id="SSF52402">
    <property type="entry name" value="Adenine nucleotide alpha hydrolases-like"/>
    <property type="match status" value="1"/>
</dbReference>
<dbReference type="GO" id="GO:0032267">
    <property type="term" value="F:tRNA(Ile)-lysidine synthase activity"/>
    <property type="evidence" value="ECO:0007669"/>
    <property type="project" value="UniProtKB-EC"/>
</dbReference>
<dbReference type="Proteomes" id="UP001596056">
    <property type="component" value="Unassembled WGS sequence"/>
</dbReference>
<dbReference type="HAMAP" id="MF_01161">
    <property type="entry name" value="tRNA_Ile_lys_synt"/>
    <property type="match status" value="1"/>
</dbReference>
<dbReference type="PANTHER" id="PTHR43033">
    <property type="entry name" value="TRNA(ILE)-LYSIDINE SYNTHASE-RELATED"/>
    <property type="match status" value="1"/>
</dbReference>
<protein>
    <recommendedName>
        <fullName evidence="6">tRNA(Ile)-lysidine synthase</fullName>
        <ecNumber evidence="6">6.3.4.19</ecNumber>
    </recommendedName>
    <alternativeName>
        <fullName evidence="6">tRNA(Ile)-2-lysyl-cytidine synthase</fullName>
    </alternativeName>
    <alternativeName>
        <fullName evidence="6">tRNA(Ile)-lysidine synthetase</fullName>
    </alternativeName>
</protein>
<comment type="domain">
    <text evidence="6">The N-terminal region contains the highly conserved SGGXDS motif, predicted to be a P-loop motif involved in ATP binding.</text>
</comment>
<keyword evidence="2 6" id="KW-0819">tRNA processing</keyword>